<dbReference type="RefSeq" id="WP_146900175.1">
    <property type="nucleotide sequence ID" value="NZ_BJYS01000026.1"/>
</dbReference>
<gene>
    <name evidence="1" type="ORF">AAE02nite_33360</name>
</gene>
<evidence type="ECO:0008006" key="3">
    <source>
        <dbReference type="Google" id="ProtNLM"/>
    </source>
</evidence>
<evidence type="ECO:0000313" key="1">
    <source>
        <dbReference type="EMBL" id="GEO05672.1"/>
    </source>
</evidence>
<dbReference type="Proteomes" id="UP000321532">
    <property type="component" value="Unassembled WGS sequence"/>
</dbReference>
<proteinExistence type="predicted"/>
<protein>
    <recommendedName>
        <fullName evidence="3">TetR family transcriptional regulator</fullName>
    </recommendedName>
</protein>
<reference evidence="1 2" key="1">
    <citation type="submission" date="2019-07" db="EMBL/GenBank/DDBJ databases">
        <title>Whole genome shotgun sequence of Adhaeribacter aerolatus NBRC 106133.</title>
        <authorList>
            <person name="Hosoyama A."/>
            <person name="Uohara A."/>
            <person name="Ohji S."/>
            <person name="Ichikawa N."/>
        </authorList>
    </citation>
    <scope>NUCLEOTIDE SEQUENCE [LARGE SCALE GENOMIC DNA]</scope>
    <source>
        <strain evidence="1 2">NBRC 106133</strain>
    </source>
</reference>
<dbReference type="InterPro" id="IPR009057">
    <property type="entry name" value="Homeodomain-like_sf"/>
</dbReference>
<organism evidence="1 2">
    <name type="scientific">Adhaeribacter aerolatus</name>
    <dbReference type="NCBI Taxonomy" id="670289"/>
    <lineage>
        <taxon>Bacteria</taxon>
        <taxon>Pseudomonadati</taxon>
        <taxon>Bacteroidota</taxon>
        <taxon>Cytophagia</taxon>
        <taxon>Cytophagales</taxon>
        <taxon>Hymenobacteraceae</taxon>
        <taxon>Adhaeribacter</taxon>
    </lineage>
</organism>
<dbReference type="InterPro" id="IPR036271">
    <property type="entry name" value="Tet_transcr_reg_TetR-rel_C_sf"/>
</dbReference>
<dbReference type="SUPFAM" id="SSF46689">
    <property type="entry name" value="Homeodomain-like"/>
    <property type="match status" value="1"/>
</dbReference>
<evidence type="ECO:0000313" key="2">
    <source>
        <dbReference type="Proteomes" id="UP000321532"/>
    </source>
</evidence>
<dbReference type="SUPFAM" id="SSF48498">
    <property type="entry name" value="Tetracyclin repressor-like, C-terminal domain"/>
    <property type="match status" value="1"/>
</dbReference>
<dbReference type="AlphaFoldDB" id="A0A512B144"/>
<name>A0A512B144_9BACT</name>
<accession>A0A512B144</accession>
<keyword evidence="2" id="KW-1185">Reference proteome</keyword>
<dbReference type="OrthoDB" id="881297at2"/>
<comment type="caution">
    <text evidence="1">The sequence shown here is derived from an EMBL/GenBank/DDBJ whole genome shotgun (WGS) entry which is preliminary data.</text>
</comment>
<sequence length="203" mass="23727">MTLKETITQEALTIFKKEGLENISEPYLLNRLDISQATFREIFRSIPDLVNQVMEYDLTLQRNEHQQILAKSPNAVEDIMCLLVHGIKQVKSTNPLYYFHLQQHYPQAWQIGISHLYSYSYPQIHGIINKGVLEGNFRKDINIPLVTKIIMEQLNMLLNPTLFPPDRYNLAEVFRSIFLYYLRGLCTDTGARQAEHFFAHNQI</sequence>
<dbReference type="EMBL" id="BJYS01000026">
    <property type="protein sequence ID" value="GEO05672.1"/>
    <property type="molecule type" value="Genomic_DNA"/>
</dbReference>
<dbReference type="Gene3D" id="1.10.357.10">
    <property type="entry name" value="Tetracycline Repressor, domain 2"/>
    <property type="match status" value="1"/>
</dbReference>